<name>A0A803KU64_CHEQI</name>
<dbReference type="RefSeq" id="XP_021751734.1">
    <property type="nucleotide sequence ID" value="XM_021896042.1"/>
</dbReference>
<accession>A0A803KU64</accession>
<dbReference type="EnsemblPlants" id="AUR62002572-RA">
    <property type="protein sequence ID" value="AUR62002572-RA:cds"/>
    <property type="gene ID" value="AUR62002572"/>
</dbReference>
<reference evidence="4" key="2">
    <citation type="submission" date="2021-03" db="UniProtKB">
        <authorList>
            <consortium name="EnsemblPlants"/>
        </authorList>
    </citation>
    <scope>IDENTIFICATION</scope>
</reference>
<keyword evidence="2" id="KW-0808">Transferase</keyword>
<dbReference type="Proteomes" id="UP000596660">
    <property type="component" value="Unplaced"/>
</dbReference>
<dbReference type="Gene3D" id="3.30.559.10">
    <property type="entry name" value="Chloramphenicol acetyltransferase-like domain"/>
    <property type="match status" value="2"/>
</dbReference>
<dbReference type="AlphaFoldDB" id="A0A803KU64"/>
<dbReference type="PANTHER" id="PTHR31623:SF110">
    <property type="entry name" value="VINORINE SYNTHASE-LIKE"/>
    <property type="match status" value="1"/>
</dbReference>
<keyword evidence="3" id="KW-0012">Acyltransferase</keyword>
<proteinExistence type="inferred from homology"/>
<dbReference type="PANTHER" id="PTHR31623">
    <property type="entry name" value="F21J9.9"/>
    <property type="match status" value="1"/>
</dbReference>
<dbReference type="Pfam" id="PF02458">
    <property type="entry name" value="Transferase"/>
    <property type="match status" value="1"/>
</dbReference>
<dbReference type="KEGG" id="cqi:110717370"/>
<protein>
    <submittedName>
        <fullName evidence="4">Uncharacterized protein</fullName>
    </submittedName>
</protein>
<organism evidence="4 5">
    <name type="scientific">Chenopodium quinoa</name>
    <name type="common">Quinoa</name>
    <dbReference type="NCBI Taxonomy" id="63459"/>
    <lineage>
        <taxon>Eukaryota</taxon>
        <taxon>Viridiplantae</taxon>
        <taxon>Streptophyta</taxon>
        <taxon>Embryophyta</taxon>
        <taxon>Tracheophyta</taxon>
        <taxon>Spermatophyta</taxon>
        <taxon>Magnoliopsida</taxon>
        <taxon>eudicotyledons</taxon>
        <taxon>Gunneridae</taxon>
        <taxon>Pentapetalae</taxon>
        <taxon>Caryophyllales</taxon>
        <taxon>Chenopodiaceae</taxon>
        <taxon>Chenopodioideae</taxon>
        <taxon>Atripliceae</taxon>
        <taxon>Chenopodium</taxon>
    </lineage>
</organism>
<evidence type="ECO:0000313" key="5">
    <source>
        <dbReference type="Proteomes" id="UP000596660"/>
    </source>
</evidence>
<dbReference type="OMA" id="DHESAFF"/>
<evidence type="ECO:0000313" key="4">
    <source>
        <dbReference type="EnsemblPlants" id="AUR62002572-RA:cds"/>
    </source>
</evidence>
<reference evidence="4" key="1">
    <citation type="journal article" date="2017" name="Nature">
        <title>The genome of Chenopodium quinoa.</title>
        <authorList>
            <person name="Jarvis D.E."/>
            <person name="Ho Y.S."/>
            <person name="Lightfoot D.J."/>
            <person name="Schmoeckel S.M."/>
            <person name="Li B."/>
            <person name="Borm T.J.A."/>
            <person name="Ohyanagi H."/>
            <person name="Mineta K."/>
            <person name="Michell C.T."/>
            <person name="Saber N."/>
            <person name="Kharbatia N.M."/>
            <person name="Rupper R.R."/>
            <person name="Sharp A.R."/>
            <person name="Dally N."/>
            <person name="Boughton B.A."/>
            <person name="Woo Y.H."/>
            <person name="Gao G."/>
            <person name="Schijlen E.G.W.M."/>
            <person name="Guo X."/>
            <person name="Momin A.A."/>
            <person name="Negrao S."/>
            <person name="Al-Babili S."/>
            <person name="Gehring C."/>
            <person name="Roessner U."/>
            <person name="Jung C."/>
            <person name="Murphy K."/>
            <person name="Arold S.T."/>
            <person name="Gojobori T."/>
            <person name="van der Linden C.G."/>
            <person name="van Loo E.N."/>
            <person name="Jellen E.N."/>
            <person name="Maughan P.J."/>
            <person name="Tester M."/>
        </authorList>
    </citation>
    <scope>NUCLEOTIDE SEQUENCE [LARGE SCALE GENOMIC DNA]</scope>
    <source>
        <strain evidence="4">cv. PI 614886</strain>
    </source>
</reference>
<sequence length="445" mass="49343">MEQEFEVEVKILSKEMVKPSFPPSSHPTTFTLSLIDQTFPTIQVPILLFFTAESPTPQGGVNISGLKTSLSQTLDQFFPLAGRLLDESTISCNHEGIPFIETNVNCNLSVALTSPHKLKLLTKFLPPPELQSISELVPLAFQINVFLCGGVIIGCYMLHKILDIASLGTFLKYWSNLASKRLNDLVQPNFAATINAFPPLPKPESKSSPISSLEPPPVSNNVIKSFLFDPIAISKLKAKATSDLIPKPTGFEAVAGFVWEQTLATRLNLGMQVEHTALSIVVNMRPRMNPPLPKESMGNPITIAQTQVRKHVLEANKSSNSELQELVKEIHSALSNTYQKITSINFQRKTAEAELQHSIQLEDGILRVSSWCKMGLNEVDFGFGKPVWIVPTDGIQPPQFRNFFVLTDYCHSNSGDGIEAWLVLEEKEMQNLESNPYFLAFASHN</sequence>
<dbReference type="GeneID" id="110717370"/>
<gene>
    <name evidence="4" type="primary">LOC110717370</name>
</gene>
<evidence type="ECO:0000256" key="1">
    <source>
        <dbReference type="ARBA" id="ARBA00009861"/>
    </source>
</evidence>
<comment type="similarity">
    <text evidence="1">Belongs to the plant acyltransferase family.</text>
</comment>
<dbReference type="GO" id="GO:0016746">
    <property type="term" value="F:acyltransferase activity"/>
    <property type="evidence" value="ECO:0007669"/>
    <property type="project" value="UniProtKB-KW"/>
</dbReference>
<evidence type="ECO:0000256" key="3">
    <source>
        <dbReference type="ARBA" id="ARBA00023315"/>
    </source>
</evidence>
<dbReference type="OrthoDB" id="671439at2759"/>
<dbReference type="Gramene" id="AUR62002572-RA">
    <property type="protein sequence ID" value="AUR62002572-RA:cds"/>
    <property type="gene ID" value="AUR62002572"/>
</dbReference>
<keyword evidence="5" id="KW-1185">Reference proteome</keyword>
<evidence type="ECO:0000256" key="2">
    <source>
        <dbReference type="ARBA" id="ARBA00022679"/>
    </source>
</evidence>
<dbReference type="InterPro" id="IPR023213">
    <property type="entry name" value="CAT-like_dom_sf"/>
</dbReference>